<sequence length="118" mass="13210">MSNPATNAVHPDRKERIRGPLKFFSIAATITGIFLLILVVRMILQYGVGMEMPSWATLIAQAHGVAYMVYLVSILILGPRALWPVGKLITTALAGVVPFLSFWMEHKRRSEVTEQFQL</sequence>
<feature type="domain" description="DUF3817" evidence="7">
    <location>
        <begin position="21"/>
        <end position="108"/>
    </location>
</feature>
<keyword evidence="2" id="KW-1003">Cell membrane</keyword>
<organism evidence="8 10">
    <name type="scientific">Corynebacterium singulare</name>
    <dbReference type="NCBI Taxonomy" id="161899"/>
    <lineage>
        <taxon>Bacteria</taxon>
        <taxon>Bacillati</taxon>
        <taxon>Actinomycetota</taxon>
        <taxon>Actinomycetes</taxon>
        <taxon>Mycobacteriales</taxon>
        <taxon>Corynebacteriaceae</taxon>
        <taxon>Corynebacterium</taxon>
    </lineage>
</organism>
<dbReference type="STRING" id="161899.CSING_10815"/>
<protein>
    <submittedName>
        <fullName evidence="9">DUF3817 domain-containing protein</fullName>
    </submittedName>
    <submittedName>
        <fullName evidence="8">Integral membrane protein</fullName>
    </submittedName>
</protein>
<dbReference type="Pfam" id="PF12823">
    <property type="entry name" value="DUF3817"/>
    <property type="match status" value="1"/>
</dbReference>
<dbReference type="HOGENOM" id="CLU_120964_1_2_11"/>
<keyword evidence="3 6" id="KW-0812">Transmembrane</keyword>
<feature type="transmembrane region" description="Helical" evidence="6">
    <location>
        <begin position="82"/>
        <end position="103"/>
    </location>
</feature>
<evidence type="ECO:0000256" key="5">
    <source>
        <dbReference type="ARBA" id="ARBA00023136"/>
    </source>
</evidence>
<evidence type="ECO:0000313" key="8">
    <source>
        <dbReference type="EMBL" id="AJI79670.1"/>
    </source>
</evidence>
<evidence type="ECO:0000313" key="9">
    <source>
        <dbReference type="EMBL" id="MCG7275561.1"/>
    </source>
</evidence>
<feature type="transmembrane region" description="Helical" evidence="6">
    <location>
        <begin position="56"/>
        <end position="76"/>
    </location>
</feature>
<keyword evidence="11" id="KW-1185">Reference proteome</keyword>
<dbReference type="InterPro" id="IPR023845">
    <property type="entry name" value="DUF3817_TM"/>
</dbReference>
<keyword evidence="4 6" id="KW-1133">Transmembrane helix</keyword>
<accession>A0A0B6F5J4</accession>
<evidence type="ECO:0000256" key="3">
    <source>
        <dbReference type="ARBA" id="ARBA00022692"/>
    </source>
</evidence>
<dbReference type="PANTHER" id="PTHR40077">
    <property type="entry name" value="MEMBRANE PROTEIN-RELATED"/>
    <property type="match status" value="1"/>
</dbReference>
<dbReference type="Proteomes" id="UP000031890">
    <property type="component" value="Chromosome"/>
</dbReference>
<feature type="transmembrane region" description="Helical" evidence="6">
    <location>
        <begin position="23"/>
        <end position="44"/>
    </location>
</feature>
<evidence type="ECO:0000256" key="1">
    <source>
        <dbReference type="ARBA" id="ARBA00004651"/>
    </source>
</evidence>
<evidence type="ECO:0000256" key="6">
    <source>
        <dbReference type="SAM" id="Phobius"/>
    </source>
</evidence>
<evidence type="ECO:0000259" key="7">
    <source>
        <dbReference type="Pfam" id="PF12823"/>
    </source>
</evidence>
<dbReference type="Proteomes" id="UP001521911">
    <property type="component" value="Unassembled WGS sequence"/>
</dbReference>
<dbReference type="AlphaFoldDB" id="A0A0B6F5J4"/>
<dbReference type="EMBL" id="CP010827">
    <property type="protein sequence ID" value="AJI79670.1"/>
    <property type="molecule type" value="Genomic_DNA"/>
</dbReference>
<proteinExistence type="predicted"/>
<evidence type="ECO:0000256" key="2">
    <source>
        <dbReference type="ARBA" id="ARBA00022475"/>
    </source>
</evidence>
<evidence type="ECO:0000313" key="11">
    <source>
        <dbReference type="Proteomes" id="UP001521911"/>
    </source>
</evidence>
<name>A0A0B6F5J4_9CORY</name>
<dbReference type="NCBIfam" id="TIGR03954">
    <property type="entry name" value="integ_memb_HG"/>
    <property type="match status" value="1"/>
</dbReference>
<evidence type="ECO:0000313" key="10">
    <source>
        <dbReference type="Proteomes" id="UP000031890"/>
    </source>
</evidence>
<reference evidence="9 11" key="2">
    <citation type="submission" date="2022-02" db="EMBL/GenBank/DDBJ databases">
        <title>Uncovering new skin microbiome diversity through culturing and metagenomics.</title>
        <authorList>
            <person name="Conlan S."/>
            <person name="Deming C."/>
            <person name="Nisc Comparative Sequencing Program N."/>
            <person name="Segre J.A."/>
        </authorList>
    </citation>
    <scope>NUCLEOTIDE SEQUENCE [LARGE SCALE GENOMIC DNA]</scope>
    <source>
        <strain evidence="9 11">ACRQV</strain>
    </source>
</reference>
<dbReference type="EMBL" id="JAKRDF010000003">
    <property type="protein sequence ID" value="MCG7275561.1"/>
    <property type="molecule type" value="Genomic_DNA"/>
</dbReference>
<gene>
    <name evidence="8" type="ORF">CSING_10815</name>
    <name evidence="9" type="ORF">MHK08_03615</name>
</gene>
<evidence type="ECO:0000256" key="4">
    <source>
        <dbReference type="ARBA" id="ARBA00022989"/>
    </source>
</evidence>
<dbReference type="OrthoDB" id="9342687at2"/>
<reference evidence="8 10" key="1">
    <citation type="journal article" date="2015" name="Genome Announc.">
        <title>Complete Genome Sequence and Annotation of Corynebacterium singulare DSM 44357, Isolated from a Human Semen Specimen.</title>
        <authorList>
            <person name="Merten M."/>
            <person name="Brinkrolf K."/>
            <person name="Albersmeier A."/>
            <person name="Kutter Y."/>
            <person name="Ruckert C."/>
            <person name="Tauch A."/>
        </authorList>
    </citation>
    <scope>NUCLEOTIDE SEQUENCE [LARGE SCALE GENOMIC DNA]</scope>
    <source>
        <strain evidence="8">IBS B52218</strain>
    </source>
</reference>
<dbReference type="KEGG" id="csx:CSING_10815"/>
<dbReference type="GO" id="GO:0005886">
    <property type="term" value="C:plasma membrane"/>
    <property type="evidence" value="ECO:0007669"/>
    <property type="project" value="UniProtKB-SubCell"/>
</dbReference>
<keyword evidence="5 6" id="KW-0472">Membrane</keyword>
<dbReference type="RefSeq" id="WP_042532102.1">
    <property type="nucleotide sequence ID" value="NZ_CP010827.1"/>
</dbReference>
<dbReference type="PANTHER" id="PTHR40077:SF2">
    <property type="entry name" value="MEMBRANE PROTEIN"/>
    <property type="match status" value="1"/>
</dbReference>
<comment type="subcellular location">
    <subcellularLocation>
        <location evidence="1">Cell membrane</location>
        <topology evidence="1">Multi-pass membrane protein</topology>
    </subcellularLocation>
</comment>